<gene>
    <name evidence="1" type="ORF">F5Z01DRAFT_99601</name>
</gene>
<dbReference type="GeneID" id="70298176"/>
<dbReference type="OrthoDB" id="5209368at2759"/>
<evidence type="ECO:0000313" key="2">
    <source>
        <dbReference type="Proteomes" id="UP000887229"/>
    </source>
</evidence>
<organism evidence="1 2">
    <name type="scientific">Emericellopsis atlantica</name>
    <dbReference type="NCBI Taxonomy" id="2614577"/>
    <lineage>
        <taxon>Eukaryota</taxon>
        <taxon>Fungi</taxon>
        <taxon>Dikarya</taxon>
        <taxon>Ascomycota</taxon>
        <taxon>Pezizomycotina</taxon>
        <taxon>Sordariomycetes</taxon>
        <taxon>Hypocreomycetidae</taxon>
        <taxon>Hypocreales</taxon>
        <taxon>Bionectriaceae</taxon>
        <taxon>Emericellopsis</taxon>
    </lineage>
</organism>
<dbReference type="EMBL" id="MU251254">
    <property type="protein sequence ID" value="KAG9254262.1"/>
    <property type="molecule type" value="Genomic_DNA"/>
</dbReference>
<accession>A0A9P8CPJ6</accession>
<protein>
    <submittedName>
        <fullName evidence="1">Uncharacterized protein</fullName>
    </submittedName>
</protein>
<keyword evidence="2" id="KW-1185">Reference proteome</keyword>
<evidence type="ECO:0000313" key="1">
    <source>
        <dbReference type="EMBL" id="KAG9254262.1"/>
    </source>
</evidence>
<name>A0A9P8CPJ6_9HYPO</name>
<dbReference type="Proteomes" id="UP000887229">
    <property type="component" value="Unassembled WGS sequence"/>
</dbReference>
<sequence length="185" mass="21471">MGYCKQMILDDPYARFKKLDPSRYVLRFLRGGCGSQECRPPTENVWTIPADDSIPVVMNGEKPLQLPPPTKASWERYFIRPASDYSNLGLPREIEIVCTKCHKEVWVDKNPRWTTESSPRYVPRSPRCQTCATKASAYWFPRDTTPWVRVNHLSRKWRSLMSNRAFDPAKIATDPDSYFPSKPAR</sequence>
<comment type="caution">
    <text evidence="1">The sequence shown here is derived from an EMBL/GenBank/DDBJ whole genome shotgun (WGS) entry which is preliminary data.</text>
</comment>
<dbReference type="RefSeq" id="XP_046118186.1">
    <property type="nucleotide sequence ID" value="XM_046267273.1"/>
</dbReference>
<proteinExistence type="predicted"/>
<reference evidence="1" key="1">
    <citation type="journal article" date="2021" name="IMA Fungus">
        <title>Genomic characterization of three marine fungi, including Emericellopsis atlantica sp. nov. with signatures of a generalist lifestyle and marine biomass degradation.</title>
        <authorList>
            <person name="Hagestad O.C."/>
            <person name="Hou L."/>
            <person name="Andersen J.H."/>
            <person name="Hansen E.H."/>
            <person name="Altermark B."/>
            <person name="Li C."/>
            <person name="Kuhnert E."/>
            <person name="Cox R.J."/>
            <person name="Crous P.W."/>
            <person name="Spatafora J.W."/>
            <person name="Lail K."/>
            <person name="Amirebrahimi M."/>
            <person name="Lipzen A."/>
            <person name="Pangilinan J."/>
            <person name="Andreopoulos W."/>
            <person name="Hayes R.D."/>
            <person name="Ng V."/>
            <person name="Grigoriev I.V."/>
            <person name="Jackson S.A."/>
            <person name="Sutton T.D.S."/>
            <person name="Dobson A.D.W."/>
            <person name="Rama T."/>
        </authorList>
    </citation>
    <scope>NUCLEOTIDE SEQUENCE</scope>
    <source>
        <strain evidence="1">TS7</strain>
    </source>
</reference>
<dbReference type="AlphaFoldDB" id="A0A9P8CPJ6"/>